<keyword evidence="2" id="KW-1185">Reference proteome</keyword>
<accession>A0AAV3Q4X1</accession>
<name>A0AAV3Q4X1_LITER</name>
<evidence type="ECO:0008006" key="3">
    <source>
        <dbReference type="Google" id="ProtNLM"/>
    </source>
</evidence>
<gene>
    <name evidence="1" type="ORF">LIER_38685</name>
</gene>
<proteinExistence type="predicted"/>
<evidence type="ECO:0000313" key="1">
    <source>
        <dbReference type="EMBL" id="GAA0158573.1"/>
    </source>
</evidence>
<dbReference type="EMBL" id="BAABME010019858">
    <property type="protein sequence ID" value="GAA0158573.1"/>
    <property type="molecule type" value="Genomic_DNA"/>
</dbReference>
<dbReference type="Proteomes" id="UP001454036">
    <property type="component" value="Unassembled WGS sequence"/>
</dbReference>
<comment type="caution">
    <text evidence="1">The sequence shown here is derived from an EMBL/GenBank/DDBJ whole genome shotgun (WGS) entry which is preliminary data.</text>
</comment>
<organism evidence="1 2">
    <name type="scientific">Lithospermum erythrorhizon</name>
    <name type="common">Purple gromwell</name>
    <name type="synonym">Lithospermum officinale var. erythrorhizon</name>
    <dbReference type="NCBI Taxonomy" id="34254"/>
    <lineage>
        <taxon>Eukaryota</taxon>
        <taxon>Viridiplantae</taxon>
        <taxon>Streptophyta</taxon>
        <taxon>Embryophyta</taxon>
        <taxon>Tracheophyta</taxon>
        <taxon>Spermatophyta</taxon>
        <taxon>Magnoliopsida</taxon>
        <taxon>eudicotyledons</taxon>
        <taxon>Gunneridae</taxon>
        <taxon>Pentapetalae</taxon>
        <taxon>asterids</taxon>
        <taxon>lamiids</taxon>
        <taxon>Boraginales</taxon>
        <taxon>Boraginaceae</taxon>
        <taxon>Boraginoideae</taxon>
        <taxon>Lithospermeae</taxon>
        <taxon>Lithospermum</taxon>
    </lineage>
</organism>
<evidence type="ECO:0000313" key="2">
    <source>
        <dbReference type="Proteomes" id="UP001454036"/>
    </source>
</evidence>
<protein>
    <recommendedName>
        <fullName evidence="3">GAG-pre-integrase domain-containing protein</fullName>
    </recommendedName>
</protein>
<reference evidence="1 2" key="1">
    <citation type="submission" date="2024-01" db="EMBL/GenBank/DDBJ databases">
        <title>The complete chloroplast genome sequence of Lithospermum erythrorhizon: insights into the phylogenetic relationship among Boraginaceae species and the maternal lineages of purple gromwells.</title>
        <authorList>
            <person name="Okada T."/>
            <person name="Watanabe K."/>
        </authorList>
    </citation>
    <scope>NUCLEOTIDE SEQUENCE [LARGE SCALE GENOMIC DNA]</scope>
</reference>
<sequence>MSENGAQTGFLEAVIIPGAMVMASQAAAVDLSLLAPASGYGNLPLLSTQQNQQAFSATDIKQAMYILGLNTPDENWYMDTGATSHMTSSAGLSDREASSQLYPFTTTTNHPVRHHYNLSTLFPSLWHARLGYPGTPVIVSLKKNSFIDCNQRAISDF</sequence>
<dbReference type="AlphaFoldDB" id="A0AAV3Q4X1"/>